<keyword evidence="1" id="KW-0472">Membrane</keyword>
<dbReference type="RefSeq" id="WP_264542267.1">
    <property type="nucleotide sequence ID" value="NZ_BAABIP010000017.1"/>
</dbReference>
<organism evidence="2 3">
    <name type="scientific">Flavobacterium hankyongi</name>
    <dbReference type="NCBI Taxonomy" id="1176532"/>
    <lineage>
        <taxon>Bacteria</taxon>
        <taxon>Pseudomonadati</taxon>
        <taxon>Bacteroidota</taxon>
        <taxon>Flavobacteriia</taxon>
        <taxon>Flavobacteriales</taxon>
        <taxon>Flavobacteriaceae</taxon>
        <taxon>Flavobacterium</taxon>
    </lineage>
</organism>
<dbReference type="EMBL" id="BAABIP010000017">
    <property type="protein sequence ID" value="GAA4769723.1"/>
    <property type="molecule type" value="Genomic_DNA"/>
</dbReference>
<evidence type="ECO:0000313" key="3">
    <source>
        <dbReference type="Proteomes" id="UP001500141"/>
    </source>
</evidence>
<gene>
    <name evidence="2" type="ORF">GCM10023230_19720</name>
</gene>
<feature type="transmembrane region" description="Helical" evidence="1">
    <location>
        <begin position="28"/>
        <end position="45"/>
    </location>
</feature>
<reference evidence="3" key="1">
    <citation type="journal article" date="2019" name="Int. J. Syst. Evol. Microbiol.">
        <title>The Global Catalogue of Microorganisms (GCM) 10K type strain sequencing project: providing services to taxonomists for standard genome sequencing and annotation.</title>
        <authorList>
            <consortium name="The Broad Institute Genomics Platform"/>
            <consortium name="The Broad Institute Genome Sequencing Center for Infectious Disease"/>
            <person name="Wu L."/>
            <person name="Ma J."/>
        </authorList>
    </citation>
    <scope>NUCLEOTIDE SEQUENCE [LARGE SCALE GENOMIC DNA]</scope>
    <source>
        <strain evidence="3">JCM 18198</strain>
    </source>
</reference>
<accession>A0ABP9A058</accession>
<protein>
    <submittedName>
        <fullName evidence="2">Uncharacterized protein</fullName>
    </submittedName>
</protein>
<name>A0ABP9A058_9FLAO</name>
<proteinExistence type="predicted"/>
<keyword evidence="1" id="KW-0812">Transmembrane</keyword>
<evidence type="ECO:0000313" key="2">
    <source>
        <dbReference type="EMBL" id="GAA4769723.1"/>
    </source>
</evidence>
<comment type="caution">
    <text evidence="2">The sequence shown here is derived from an EMBL/GenBank/DDBJ whole genome shotgun (WGS) entry which is preliminary data.</text>
</comment>
<sequence>MKKFIILILMIVVVGVLFWQQNSDKPNVWVQVMGFVLLFYGMMRLSRKVPSKNNEQDEE</sequence>
<dbReference type="Proteomes" id="UP001500141">
    <property type="component" value="Unassembled WGS sequence"/>
</dbReference>
<keyword evidence="1" id="KW-1133">Transmembrane helix</keyword>
<keyword evidence="3" id="KW-1185">Reference proteome</keyword>
<evidence type="ECO:0000256" key="1">
    <source>
        <dbReference type="SAM" id="Phobius"/>
    </source>
</evidence>